<accession>A0A543PV68</accession>
<evidence type="ECO:0000313" key="1">
    <source>
        <dbReference type="EMBL" id="TQN47974.1"/>
    </source>
</evidence>
<dbReference type="Proteomes" id="UP000320085">
    <property type="component" value="Unassembled WGS sequence"/>
</dbReference>
<dbReference type="RefSeq" id="WP_185747091.1">
    <property type="nucleotide sequence ID" value="NZ_BAAAQC010000018.1"/>
</dbReference>
<name>A0A543PV68_9MICO</name>
<dbReference type="EMBL" id="VFQF01000001">
    <property type="protein sequence ID" value="TQN47974.1"/>
    <property type="molecule type" value="Genomic_DNA"/>
</dbReference>
<comment type="caution">
    <text evidence="1">The sequence shown here is derived from an EMBL/GenBank/DDBJ whole genome shotgun (WGS) entry which is preliminary data.</text>
</comment>
<dbReference type="AlphaFoldDB" id="A0A543PV68"/>
<proteinExistence type="predicted"/>
<evidence type="ECO:0000313" key="2">
    <source>
        <dbReference type="Proteomes" id="UP000320085"/>
    </source>
</evidence>
<gene>
    <name evidence="1" type="ORF">FHX52_1095</name>
</gene>
<protein>
    <submittedName>
        <fullName evidence="1">Uncharacterized protein</fullName>
    </submittedName>
</protein>
<organism evidence="1 2">
    <name type="scientific">Humibacillus xanthopallidus</name>
    <dbReference type="NCBI Taxonomy" id="412689"/>
    <lineage>
        <taxon>Bacteria</taxon>
        <taxon>Bacillati</taxon>
        <taxon>Actinomycetota</taxon>
        <taxon>Actinomycetes</taxon>
        <taxon>Micrococcales</taxon>
        <taxon>Intrasporangiaceae</taxon>
        <taxon>Humibacillus</taxon>
    </lineage>
</organism>
<reference evidence="1 2" key="1">
    <citation type="submission" date="2019-06" db="EMBL/GenBank/DDBJ databases">
        <title>Sequencing the genomes of 1000 actinobacteria strains.</title>
        <authorList>
            <person name="Klenk H.-P."/>
        </authorList>
    </citation>
    <scope>NUCLEOTIDE SEQUENCE [LARGE SCALE GENOMIC DNA]</scope>
    <source>
        <strain evidence="1 2">DSM 21776</strain>
    </source>
</reference>
<sequence>MAHDDQHLLLRLVGDDRDAEAQVIARAAHERDGAQPPNVPLLVAAAVLTQDGGFMDLAADTATQPRDRQLVALGQLQLHGDRDLFDALVRDHLATYPDQLLASWLAARPH</sequence>